<feature type="compositionally biased region" description="Basic and acidic residues" evidence="1">
    <location>
        <begin position="1"/>
        <end position="10"/>
    </location>
</feature>
<name>A0A176VKD3_MARPO</name>
<dbReference type="EMBL" id="LVLJ01003555">
    <property type="protein sequence ID" value="OAE21007.1"/>
    <property type="molecule type" value="Genomic_DNA"/>
</dbReference>
<dbReference type="Proteomes" id="UP000077202">
    <property type="component" value="Unassembled WGS sequence"/>
</dbReference>
<feature type="region of interest" description="Disordered" evidence="1">
    <location>
        <begin position="234"/>
        <end position="259"/>
    </location>
</feature>
<protein>
    <submittedName>
        <fullName evidence="2">Uncharacterized protein</fullName>
    </submittedName>
</protein>
<accession>A0A176VKD3</accession>
<proteinExistence type="predicted"/>
<dbReference type="AlphaFoldDB" id="A0A176VKD3"/>
<sequence length="259" mass="29104">METAVKDRVKERGRKTRRAEESTLRAAGQTMEARKELRSRTSGDGSDSPTGKENGTCEGKMDSTWKQHNKLLPVLPRMKKASEMLTGGRTITHTGLMRRWKRGKQGYKGRATPWQEQRELARSLARSDDDDDDGDARTKLRLPSARRRGGHAIVSTAAAAAADARARAHSNHCGSSAVPPILSCYRRPRRLLVHDMDQTPPAKEIERERCKEVARMMEQERLQKEVEAAAKAKEEARIAKETHDASVKAEEDRLTAERK</sequence>
<gene>
    <name evidence="2" type="ORF">AXG93_2024s1200</name>
</gene>
<feature type="region of interest" description="Disordered" evidence="1">
    <location>
        <begin position="1"/>
        <end position="68"/>
    </location>
</feature>
<feature type="compositionally biased region" description="Polar residues" evidence="1">
    <location>
        <begin position="42"/>
        <end position="53"/>
    </location>
</feature>
<evidence type="ECO:0000313" key="3">
    <source>
        <dbReference type="Proteomes" id="UP000077202"/>
    </source>
</evidence>
<evidence type="ECO:0000256" key="1">
    <source>
        <dbReference type="SAM" id="MobiDB-lite"/>
    </source>
</evidence>
<feature type="compositionally biased region" description="Basic and acidic residues" evidence="1">
    <location>
        <begin position="116"/>
        <end position="127"/>
    </location>
</feature>
<feature type="region of interest" description="Disordered" evidence="1">
    <location>
        <begin position="100"/>
        <end position="139"/>
    </location>
</feature>
<reference evidence="2" key="1">
    <citation type="submission" date="2016-03" db="EMBL/GenBank/DDBJ databases">
        <title>Mechanisms controlling the formation of the plant cell surface in tip-growing cells are functionally conserved among land plants.</title>
        <authorList>
            <person name="Honkanen S."/>
            <person name="Jones V.A."/>
            <person name="Morieri G."/>
            <person name="Champion C."/>
            <person name="Hetherington A.J."/>
            <person name="Kelly S."/>
            <person name="Saint-Marcoux D."/>
            <person name="Proust H."/>
            <person name="Prescott H."/>
            <person name="Dolan L."/>
        </authorList>
    </citation>
    <scope>NUCLEOTIDE SEQUENCE [LARGE SCALE GENOMIC DNA]</scope>
    <source>
        <tissue evidence="2">Whole gametophyte</tissue>
    </source>
</reference>
<keyword evidence="3" id="KW-1185">Reference proteome</keyword>
<feature type="compositionally biased region" description="Basic and acidic residues" evidence="1">
    <location>
        <begin position="32"/>
        <end position="41"/>
    </location>
</feature>
<organism evidence="2 3">
    <name type="scientific">Marchantia polymorpha subsp. ruderalis</name>
    <dbReference type="NCBI Taxonomy" id="1480154"/>
    <lineage>
        <taxon>Eukaryota</taxon>
        <taxon>Viridiplantae</taxon>
        <taxon>Streptophyta</taxon>
        <taxon>Embryophyta</taxon>
        <taxon>Marchantiophyta</taxon>
        <taxon>Marchantiopsida</taxon>
        <taxon>Marchantiidae</taxon>
        <taxon>Marchantiales</taxon>
        <taxon>Marchantiaceae</taxon>
        <taxon>Marchantia</taxon>
    </lineage>
</organism>
<evidence type="ECO:0000313" key="2">
    <source>
        <dbReference type="EMBL" id="OAE21007.1"/>
    </source>
</evidence>
<comment type="caution">
    <text evidence="2">The sequence shown here is derived from an EMBL/GenBank/DDBJ whole genome shotgun (WGS) entry which is preliminary data.</text>
</comment>